<accession>A0A974BJV6</accession>
<evidence type="ECO:0000256" key="1">
    <source>
        <dbReference type="SAM" id="Phobius"/>
    </source>
</evidence>
<evidence type="ECO:0000313" key="2">
    <source>
        <dbReference type="EMBL" id="NYB74523.1"/>
    </source>
</evidence>
<keyword evidence="1" id="KW-1133">Transmembrane helix</keyword>
<evidence type="ECO:0000313" key="3">
    <source>
        <dbReference type="Proteomes" id="UP000611629"/>
    </source>
</evidence>
<keyword evidence="1" id="KW-0812">Transmembrane</keyword>
<protein>
    <submittedName>
        <fullName evidence="2">Uncharacterized protein</fullName>
    </submittedName>
</protein>
<feature type="transmembrane region" description="Helical" evidence="1">
    <location>
        <begin position="52"/>
        <end position="76"/>
    </location>
</feature>
<dbReference type="RefSeq" id="WP_179238232.1">
    <property type="nucleotide sequence ID" value="NZ_JACBNQ010000010.1"/>
</dbReference>
<sequence>MAKLKYNLKNFIYSIKFLFRPIAPVAVSLVFLAMSFALLVFILFNIDESTKAYQVLLAILTGVTASLLIAIMMELYNNYRFNVKRQRELREFFRVVANYKVNIDSIIKTNDRYENILGNGRSYAIFCQLYKIVPKLKEALNNRDYLYQKEIEEIDDILYEYDDLLNIIHYKSFEYFLGLIVDETEDQTEFKGKPAEQVKAHEFNDDSENTDEAISSLLKFLEKEAKKYENKERDSFFYDEAPEYLKSIIEKAIFMDRHIFRNYFEVTDKRYESSKKNDGEEYLEENKNDKDTGYEFRSNMISLACGNIDKSMTKLQKRAEKEPYFWIMASYKEKNKVD</sequence>
<dbReference type="AlphaFoldDB" id="A0A974BJV6"/>
<gene>
    <name evidence="2" type="ORF">HZF24_10290</name>
</gene>
<dbReference type="EMBL" id="JACBNQ010000010">
    <property type="protein sequence ID" value="NYB74523.1"/>
    <property type="molecule type" value="Genomic_DNA"/>
</dbReference>
<comment type="caution">
    <text evidence="2">The sequence shown here is derived from an EMBL/GenBank/DDBJ whole genome shotgun (WGS) entry which is preliminary data.</text>
</comment>
<reference evidence="2" key="1">
    <citation type="submission" date="2020-07" db="EMBL/GenBank/DDBJ databases">
        <title>Genomic analysis of a strain of Sedimentibacter Hydroxybenzoicus DSM7310.</title>
        <authorList>
            <person name="Ma S."/>
        </authorList>
    </citation>
    <scope>NUCLEOTIDE SEQUENCE</scope>
    <source>
        <strain evidence="2">DSM 7310</strain>
    </source>
</reference>
<name>A0A974BJV6_SEDHY</name>
<organism evidence="2 3">
    <name type="scientific">Sedimentibacter hydroxybenzoicus DSM 7310</name>
    <dbReference type="NCBI Taxonomy" id="1123245"/>
    <lineage>
        <taxon>Bacteria</taxon>
        <taxon>Bacillati</taxon>
        <taxon>Bacillota</taxon>
        <taxon>Tissierellia</taxon>
        <taxon>Sedimentibacter</taxon>
    </lineage>
</organism>
<keyword evidence="3" id="KW-1185">Reference proteome</keyword>
<proteinExistence type="predicted"/>
<keyword evidence="1" id="KW-0472">Membrane</keyword>
<dbReference type="Proteomes" id="UP000611629">
    <property type="component" value="Unassembled WGS sequence"/>
</dbReference>
<feature type="transmembrane region" description="Helical" evidence="1">
    <location>
        <begin position="21"/>
        <end position="46"/>
    </location>
</feature>